<dbReference type="AlphaFoldDB" id="A0A0D6MKV5"/>
<sequence length="171" mass="17927">MTFDAGRAGIILAGIAAFVPGAASAADPVTRSVDPTHRFPIATAVEIPAGYSTIVISGTGAQVVNKSADPATPVAYGDTETQTRSALERIQDELGKLQLSMSDIVSMHVYLAADPKLGHSDYAGMMRAYGQFFGTKAQPNLPARSAMQVAALVNPGWLVEIEVTAARPPRM</sequence>
<comment type="caution">
    <text evidence="3">The sequence shown here is derived from an EMBL/GenBank/DDBJ whole genome shotgun (WGS) entry which is preliminary data.</text>
</comment>
<dbReference type="RefSeq" id="WP_048848784.1">
    <property type="nucleotide sequence ID" value="NZ_BALE01000017.1"/>
</dbReference>
<reference evidence="3 4" key="1">
    <citation type="submission" date="2012-10" db="EMBL/GenBank/DDBJ databases">
        <title>Genome sequencing of Tanticharoenia sakaeratensis NBRC 103193.</title>
        <authorList>
            <person name="Azuma Y."/>
            <person name="Hadano H."/>
            <person name="Hirakawa H."/>
            <person name="Matsushita K."/>
        </authorList>
    </citation>
    <scope>NUCLEOTIDE SEQUENCE [LARGE SCALE GENOMIC DNA]</scope>
    <source>
        <strain evidence="3 4">NBRC 103193</strain>
    </source>
</reference>
<evidence type="ECO:0000256" key="2">
    <source>
        <dbReference type="SAM" id="SignalP"/>
    </source>
</evidence>
<comment type="similarity">
    <text evidence="1">Belongs to the RutC family.</text>
</comment>
<protein>
    <submittedName>
        <fullName evidence="3">Endoribonuclease L-PSP</fullName>
    </submittedName>
</protein>
<name>A0A0D6MKV5_9PROT</name>
<feature type="signal peptide" evidence="2">
    <location>
        <begin position="1"/>
        <end position="25"/>
    </location>
</feature>
<accession>A0A0D6MKV5</accession>
<dbReference type="Proteomes" id="UP000032679">
    <property type="component" value="Unassembled WGS sequence"/>
</dbReference>
<dbReference type="CDD" id="cd06151">
    <property type="entry name" value="YjgF_YER057c_UK114_like_3"/>
    <property type="match status" value="1"/>
</dbReference>
<dbReference type="Gene3D" id="3.30.1330.40">
    <property type="entry name" value="RutC-like"/>
    <property type="match status" value="1"/>
</dbReference>
<dbReference type="SUPFAM" id="SSF55298">
    <property type="entry name" value="YjgF-like"/>
    <property type="match status" value="1"/>
</dbReference>
<dbReference type="GO" id="GO:0019239">
    <property type="term" value="F:deaminase activity"/>
    <property type="evidence" value="ECO:0007669"/>
    <property type="project" value="TreeGrafter"/>
</dbReference>
<dbReference type="PANTHER" id="PTHR11803">
    <property type="entry name" value="2-IMINOBUTANOATE/2-IMINOPROPANOATE DEAMINASE RIDA"/>
    <property type="match status" value="1"/>
</dbReference>
<evidence type="ECO:0000256" key="1">
    <source>
        <dbReference type="ARBA" id="ARBA00010552"/>
    </source>
</evidence>
<gene>
    <name evidence="3" type="ORF">Tasa_017_135</name>
</gene>
<dbReference type="InterPro" id="IPR019897">
    <property type="entry name" value="RidA_CS"/>
</dbReference>
<evidence type="ECO:0000313" key="3">
    <source>
        <dbReference type="EMBL" id="GAN54252.1"/>
    </source>
</evidence>
<dbReference type="InterPro" id="IPR006175">
    <property type="entry name" value="YjgF/YER057c/UK114"/>
</dbReference>
<dbReference type="OrthoDB" id="9803101at2"/>
<keyword evidence="2" id="KW-0732">Signal</keyword>
<proteinExistence type="inferred from homology"/>
<evidence type="ECO:0000313" key="4">
    <source>
        <dbReference type="Proteomes" id="UP000032679"/>
    </source>
</evidence>
<dbReference type="EMBL" id="BALE01000017">
    <property type="protein sequence ID" value="GAN54252.1"/>
    <property type="molecule type" value="Genomic_DNA"/>
</dbReference>
<keyword evidence="4" id="KW-1185">Reference proteome</keyword>
<dbReference type="Pfam" id="PF01042">
    <property type="entry name" value="Ribonuc_L-PSP"/>
    <property type="match status" value="1"/>
</dbReference>
<organism evidence="3 4">
    <name type="scientific">Tanticharoenia sakaeratensis NBRC 103193</name>
    <dbReference type="NCBI Taxonomy" id="1231623"/>
    <lineage>
        <taxon>Bacteria</taxon>
        <taxon>Pseudomonadati</taxon>
        <taxon>Pseudomonadota</taxon>
        <taxon>Alphaproteobacteria</taxon>
        <taxon>Acetobacterales</taxon>
        <taxon>Acetobacteraceae</taxon>
        <taxon>Tanticharoenia</taxon>
    </lineage>
</organism>
<dbReference type="STRING" id="1231623.Tasa_017_135"/>
<dbReference type="PANTHER" id="PTHR11803:SF59">
    <property type="entry name" value="ENDORIBONUCLEASE"/>
    <property type="match status" value="1"/>
</dbReference>
<dbReference type="InterPro" id="IPR035959">
    <property type="entry name" value="RutC-like_sf"/>
</dbReference>
<dbReference type="GO" id="GO:0005829">
    <property type="term" value="C:cytosol"/>
    <property type="evidence" value="ECO:0007669"/>
    <property type="project" value="TreeGrafter"/>
</dbReference>
<feature type="chain" id="PRO_5002308128" evidence="2">
    <location>
        <begin position="26"/>
        <end position="171"/>
    </location>
</feature>
<dbReference type="PROSITE" id="PS01094">
    <property type="entry name" value="UPF0076"/>
    <property type="match status" value="1"/>
</dbReference>